<dbReference type="GO" id="GO:0008320">
    <property type="term" value="F:protein transmembrane transporter activity"/>
    <property type="evidence" value="ECO:0007669"/>
    <property type="project" value="UniProtKB-UniRule"/>
</dbReference>
<keyword evidence="5 9" id="KW-0653">Protein transport</keyword>
<dbReference type="EMBL" id="RAYI01000087">
    <property type="protein sequence ID" value="RLT71863.1"/>
    <property type="molecule type" value="Genomic_DNA"/>
</dbReference>
<accession>A0A3L7ZNK2</accession>
<evidence type="ECO:0000256" key="7">
    <source>
        <dbReference type="ARBA" id="ARBA00023010"/>
    </source>
</evidence>
<dbReference type="OrthoDB" id="9812812at2"/>
<organism evidence="11 12">
    <name type="scientific">Parabacteroides distasonis</name>
    <dbReference type="NCBI Taxonomy" id="823"/>
    <lineage>
        <taxon>Bacteria</taxon>
        <taxon>Pseudomonadati</taxon>
        <taxon>Bacteroidota</taxon>
        <taxon>Bacteroidia</taxon>
        <taxon>Bacteroidales</taxon>
        <taxon>Tannerellaceae</taxon>
        <taxon>Parabacteroides</taxon>
    </lineage>
</organism>
<evidence type="ECO:0000256" key="2">
    <source>
        <dbReference type="ARBA" id="ARBA00022448"/>
    </source>
</evidence>
<keyword evidence="6 9" id="KW-1133">Transmembrane helix</keyword>
<comment type="subunit">
    <text evidence="9">Forms a complex with TatC.</text>
</comment>
<name>A0A3L7ZNK2_PARDI</name>
<evidence type="ECO:0000256" key="1">
    <source>
        <dbReference type="ARBA" id="ARBA00004162"/>
    </source>
</evidence>
<dbReference type="PANTHER" id="PTHR42982">
    <property type="entry name" value="SEC-INDEPENDENT PROTEIN TRANSLOCASE PROTEIN TATA"/>
    <property type="match status" value="1"/>
</dbReference>
<dbReference type="HAMAP" id="MF_00236">
    <property type="entry name" value="TatA_E"/>
    <property type="match status" value="1"/>
</dbReference>
<keyword evidence="8 9" id="KW-0472">Membrane</keyword>
<evidence type="ECO:0000313" key="11">
    <source>
        <dbReference type="EMBL" id="RLT71863.1"/>
    </source>
</evidence>
<dbReference type="Proteomes" id="UP000278164">
    <property type="component" value="Unassembled WGS sequence"/>
</dbReference>
<proteinExistence type="inferred from homology"/>
<evidence type="ECO:0000256" key="4">
    <source>
        <dbReference type="ARBA" id="ARBA00022692"/>
    </source>
</evidence>
<keyword evidence="7 9" id="KW-0811">Translocation</keyword>
<sequence length="82" mass="9016">MIIRIMLGTTELLLLGGLALLIFGGKKVPEMMRGLGQGVKEFKKGMKDDEDIPSTDNEVKPTNEENVNNTSLDENENPNNAK</sequence>
<gene>
    <name evidence="9 11" type="primary">tatA</name>
    <name evidence="11" type="ORF">D7V78_18965</name>
</gene>
<dbReference type="Gene3D" id="1.20.5.3310">
    <property type="match status" value="1"/>
</dbReference>
<dbReference type="NCBIfam" id="TIGR01411">
    <property type="entry name" value="tatAE"/>
    <property type="match status" value="1"/>
</dbReference>
<feature type="region of interest" description="Disordered" evidence="10">
    <location>
        <begin position="43"/>
        <end position="82"/>
    </location>
</feature>
<dbReference type="GO" id="GO:0043953">
    <property type="term" value="P:protein transport by the Tat complex"/>
    <property type="evidence" value="ECO:0007669"/>
    <property type="project" value="UniProtKB-UniRule"/>
</dbReference>
<evidence type="ECO:0000256" key="10">
    <source>
        <dbReference type="SAM" id="MobiDB-lite"/>
    </source>
</evidence>
<comment type="subcellular location">
    <subcellularLocation>
        <location evidence="1 9">Cell membrane</location>
        <topology evidence="1 9">Single-pass membrane protein</topology>
    </subcellularLocation>
</comment>
<keyword evidence="3 9" id="KW-1003">Cell membrane</keyword>
<keyword evidence="2 9" id="KW-0813">Transport</keyword>
<comment type="caution">
    <text evidence="11">The sequence shown here is derived from an EMBL/GenBank/DDBJ whole genome shotgun (WGS) entry which is preliminary data.</text>
</comment>
<evidence type="ECO:0000313" key="12">
    <source>
        <dbReference type="Proteomes" id="UP000278164"/>
    </source>
</evidence>
<evidence type="ECO:0000256" key="6">
    <source>
        <dbReference type="ARBA" id="ARBA00022989"/>
    </source>
</evidence>
<reference evidence="11 12" key="1">
    <citation type="submission" date="2018-09" db="EMBL/GenBank/DDBJ databases">
        <title>Murine metabolic-syndrome-specific gut microbial biobank.</title>
        <authorList>
            <person name="Liu C."/>
        </authorList>
    </citation>
    <scope>NUCLEOTIDE SEQUENCE [LARGE SCALE GENOMIC DNA]</scope>
    <source>
        <strain evidence="11 12">8-P5</strain>
    </source>
</reference>
<dbReference type="PANTHER" id="PTHR42982:SF1">
    <property type="entry name" value="SEC-INDEPENDENT PROTEIN TRANSLOCASE PROTEIN TATA"/>
    <property type="match status" value="1"/>
</dbReference>
<evidence type="ECO:0000256" key="3">
    <source>
        <dbReference type="ARBA" id="ARBA00022475"/>
    </source>
</evidence>
<keyword evidence="4 9" id="KW-0812">Transmembrane</keyword>
<protein>
    <recommendedName>
        <fullName evidence="9">Sec-independent protein translocase protein TatA</fullName>
    </recommendedName>
</protein>
<dbReference type="Pfam" id="PF02416">
    <property type="entry name" value="TatA_B_E"/>
    <property type="match status" value="1"/>
</dbReference>
<dbReference type="InterPro" id="IPR003369">
    <property type="entry name" value="TatA/B/E"/>
</dbReference>
<dbReference type="InterPro" id="IPR006312">
    <property type="entry name" value="TatA/E"/>
</dbReference>
<feature type="compositionally biased region" description="Polar residues" evidence="10">
    <location>
        <begin position="64"/>
        <end position="82"/>
    </location>
</feature>
<comment type="function">
    <text evidence="9">Part of the twin-arginine translocation (Tat) system that transports large folded proteins containing a characteristic twin-arginine motif in their signal peptide across membranes. TatA could form the protein-conducting channel of the Tat system.</text>
</comment>
<dbReference type="AlphaFoldDB" id="A0A3L7ZNK2"/>
<comment type="similarity">
    <text evidence="9">Belongs to the TatA/E family.</text>
</comment>
<evidence type="ECO:0000256" key="8">
    <source>
        <dbReference type="ARBA" id="ARBA00023136"/>
    </source>
</evidence>
<evidence type="ECO:0000256" key="5">
    <source>
        <dbReference type="ARBA" id="ARBA00022927"/>
    </source>
</evidence>
<dbReference type="GO" id="GO:0033281">
    <property type="term" value="C:TAT protein transport complex"/>
    <property type="evidence" value="ECO:0007669"/>
    <property type="project" value="UniProtKB-UniRule"/>
</dbReference>
<evidence type="ECO:0000256" key="9">
    <source>
        <dbReference type="HAMAP-Rule" id="MF_00236"/>
    </source>
</evidence>